<keyword evidence="2" id="KW-1185">Reference proteome</keyword>
<evidence type="ECO:0000313" key="2">
    <source>
        <dbReference type="Proteomes" id="UP000183263"/>
    </source>
</evidence>
<sequence>MLFLSGLGLSVAPQVFGLSLIGTAAQLMGIGVLMGFVSCPRTRCVP</sequence>
<gene>
    <name evidence="1" type="ORF">SAMN05444695_11186</name>
</gene>
<protein>
    <submittedName>
        <fullName evidence="1">Uncharacterized protein</fullName>
    </submittedName>
</protein>
<organism evidence="1 2">
    <name type="scientific">Rhodococcus triatomae</name>
    <dbReference type="NCBI Taxonomy" id="300028"/>
    <lineage>
        <taxon>Bacteria</taxon>
        <taxon>Bacillati</taxon>
        <taxon>Actinomycetota</taxon>
        <taxon>Actinomycetes</taxon>
        <taxon>Mycobacteriales</taxon>
        <taxon>Nocardiaceae</taxon>
        <taxon>Rhodococcus</taxon>
    </lineage>
</organism>
<dbReference type="AlphaFoldDB" id="A0A1G8NJD9"/>
<reference evidence="1 2" key="1">
    <citation type="submission" date="2016-10" db="EMBL/GenBank/DDBJ databases">
        <authorList>
            <person name="de Groot N.N."/>
        </authorList>
    </citation>
    <scope>NUCLEOTIDE SEQUENCE [LARGE SCALE GENOMIC DNA]</scope>
    <source>
        <strain evidence="1 2">DSM 44892</strain>
    </source>
</reference>
<dbReference type="RefSeq" id="WP_169847173.1">
    <property type="nucleotide sequence ID" value="NZ_CP048813.1"/>
</dbReference>
<dbReference type="EMBL" id="FNDN01000011">
    <property type="protein sequence ID" value="SDI80262.1"/>
    <property type="molecule type" value="Genomic_DNA"/>
</dbReference>
<evidence type="ECO:0000313" key="1">
    <source>
        <dbReference type="EMBL" id="SDI80262.1"/>
    </source>
</evidence>
<proteinExistence type="predicted"/>
<accession>A0A1G8NJD9</accession>
<dbReference type="Proteomes" id="UP000183263">
    <property type="component" value="Unassembled WGS sequence"/>
</dbReference>
<name>A0A1G8NJD9_9NOCA</name>